<organism evidence="1 2">
    <name type="scientific">Listeria grayi</name>
    <name type="common">Listeria murrayi</name>
    <dbReference type="NCBI Taxonomy" id="1641"/>
    <lineage>
        <taxon>Bacteria</taxon>
        <taxon>Bacillati</taxon>
        <taxon>Bacillota</taxon>
        <taxon>Bacilli</taxon>
        <taxon>Bacillales</taxon>
        <taxon>Listeriaceae</taxon>
        <taxon>Listeria</taxon>
    </lineage>
</organism>
<proteinExistence type="predicted"/>
<dbReference type="AlphaFoldDB" id="A0A378MDQ7"/>
<dbReference type="EMBL" id="UGPG01000001">
    <property type="protein sequence ID" value="STY44519.1"/>
    <property type="molecule type" value="Genomic_DNA"/>
</dbReference>
<name>A0A378MDQ7_LISGR</name>
<accession>A0A378MDQ7</accession>
<dbReference type="Proteomes" id="UP000254879">
    <property type="component" value="Unassembled WGS sequence"/>
</dbReference>
<gene>
    <name evidence="1" type="ORF">NCTC10815_01868</name>
</gene>
<reference evidence="1 2" key="1">
    <citation type="submission" date="2018-06" db="EMBL/GenBank/DDBJ databases">
        <authorList>
            <consortium name="Pathogen Informatics"/>
            <person name="Doyle S."/>
        </authorList>
    </citation>
    <scope>NUCLEOTIDE SEQUENCE [LARGE SCALE GENOMIC DNA]</scope>
    <source>
        <strain evidence="2">NCTC 10815</strain>
    </source>
</reference>
<protein>
    <submittedName>
        <fullName evidence="1">Uncharacterized protein</fullName>
    </submittedName>
</protein>
<sequence>MEDVERLGKFGKTALNNVDYKLIKSLEKRGVKITKQDVIKIRELSSQRIVWLGKGNSTAGFKHIISEHGKQFTKKGKLLVIKVGELDVLSTKLYIMEKNKESQ</sequence>
<evidence type="ECO:0000313" key="2">
    <source>
        <dbReference type="Proteomes" id="UP000254879"/>
    </source>
</evidence>
<evidence type="ECO:0000313" key="1">
    <source>
        <dbReference type="EMBL" id="STY44519.1"/>
    </source>
</evidence>